<proteinExistence type="predicted"/>
<protein>
    <submittedName>
        <fullName evidence="2">Uncharacterized protein</fullName>
    </submittedName>
</protein>
<gene>
    <name evidence="2" type="ORF">LY01_00181</name>
</gene>
<comment type="caution">
    <text evidence="2">The sequence shown here is derived from an EMBL/GenBank/DDBJ whole genome shotgun (WGS) entry which is preliminary data.</text>
</comment>
<name>A0A2S6IQ30_9FLAO</name>
<dbReference type="RefSeq" id="WP_104513932.1">
    <property type="nucleotide sequence ID" value="NZ_MQVW01000022.1"/>
</dbReference>
<dbReference type="OrthoDB" id="1143992at2"/>
<feature type="signal peptide" evidence="1">
    <location>
        <begin position="1"/>
        <end position="19"/>
    </location>
</feature>
<dbReference type="Proteomes" id="UP000239002">
    <property type="component" value="Unassembled WGS sequence"/>
</dbReference>
<sequence>MRLSILFLFLIVACRPAPADVSTKSNQIDYSTMNLSVTKMALVGKAQKEALKWVDYQNLITGLENYDHSIGMTNELIDHVDKMLKLEDSAFNDQTILSRMLVLKTRLSIYKSYLGYRIKTPEDSQRKYNDIITALDQLTDQMNWFKNEFESSNRETLEDLKADLDPDKV</sequence>
<reference evidence="2 3" key="1">
    <citation type="submission" date="2018-02" db="EMBL/GenBank/DDBJ databases">
        <title>Genomic Encyclopedia of Archaeal and Bacterial Type Strains, Phase II (KMG-II): from individual species to whole genera.</title>
        <authorList>
            <person name="Goeker M."/>
        </authorList>
    </citation>
    <scope>NUCLEOTIDE SEQUENCE [LARGE SCALE GENOMIC DNA]</scope>
    <source>
        <strain evidence="2 3">DSM 16809</strain>
    </source>
</reference>
<feature type="chain" id="PRO_5015417103" evidence="1">
    <location>
        <begin position="20"/>
        <end position="169"/>
    </location>
</feature>
<evidence type="ECO:0000313" key="2">
    <source>
        <dbReference type="EMBL" id="PPK96362.1"/>
    </source>
</evidence>
<keyword evidence="3" id="KW-1185">Reference proteome</keyword>
<dbReference type="AlphaFoldDB" id="A0A2S6IQ30"/>
<keyword evidence="1" id="KW-0732">Signal</keyword>
<accession>A0A2S6IQ30</accession>
<dbReference type="EMBL" id="PTJE01000001">
    <property type="protein sequence ID" value="PPK96362.1"/>
    <property type="molecule type" value="Genomic_DNA"/>
</dbReference>
<organism evidence="2 3">
    <name type="scientific">Nonlabens xylanidelens</name>
    <dbReference type="NCBI Taxonomy" id="191564"/>
    <lineage>
        <taxon>Bacteria</taxon>
        <taxon>Pseudomonadati</taxon>
        <taxon>Bacteroidota</taxon>
        <taxon>Flavobacteriia</taxon>
        <taxon>Flavobacteriales</taxon>
        <taxon>Flavobacteriaceae</taxon>
        <taxon>Nonlabens</taxon>
    </lineage>
</organism>
<evidence type="ECO:0000256" key="1">
    <source>
        <dbReference type="SAM" id="SignalP"/>
    </source>
</evidence>
<evidence type="ECO:0000313" key="3">
    <source>
        <dbReference type="Proteomes" id="UP000239002"/>
    </source>
</evidence>